<gene>
    <name evidence="1" type="ORF">E2C01_035437</name>
</gene>
<evidence type="ECO:0000313" key="1">
    <source>
        <dbReference type="EMBL" id="MPC41831.1"/>
    </source>
</evidence>
<sequence>MNSQAKTHQLHVDPLIVSHQQHQEPMCRMHICHNPSQNLVLSALGTKNWGPSLYAPANWLSHVRRAGVNVSWNAHLVIILVCILDECWDNYTLTTTKQQAGMCLEIAKQHTGNSKILIFTSHAPLNPCRISSDGSPIPRNQSLEFLSYQFLPTTTVLARVGQAASGI</sequence>
<keyword evidence="2" id="KW-1185">Reference proteome</keyword>
<evidence type="ECO:0000313" key="2">
    <source>
        <dbReference type="Proteomes" id="UP000324222"/>
    </source>
</evidence>
<name>A0A5B7F471_PORTR</name>
<dbReference type="AlphaFoldDB" id="A0A5B7F471"/>
<accession>A0A5B7F471</accession>
<proteinExistence type="predicted"/>
<reference evidence="1 2" key="1">
    <citation type="submission" date="2019-05" db="EMBL/GenBank/DDBJ databases">
        <title>Another draft genome of Portunus trituberculatus and its Hox gene families provides insights of decapod evolution.</title>
        <authorList>
            <person name="Jeong J.-H."/>
            <person name="Song I."/>
            <person name="Kim S."/>
            <person name="Choi T."/>
            <person name="Kim D."/>
            <person name="Ryu S."/>
            <person name="Kim W."/>
        </authorList>
    </citation>
    <scope>NUCLEOTIDE SEQUENCE [LARGE SCALE GENOMIC DNA]</scope>
    <source>
        <tissue evidence="1">Muscle</tissue>
    </source>
</reference>
<dbReference type="EMBL" id="VSRR010005201">
    <property type="protein sequence ID" value="MPC41831.1"/>
    <property type="molecule type" value="Genomic_DNA"/>
</dbReference>
<dbReference type="Proteomes" id="UP000324222">
    <property type="component" value="Unassembled WGS sequence"/>
</dbReference>
<comment type="caution">
    <text evidence="1">The sequence shown here is derived from an EMBL/GenBank/DDBJ whole genome shotgun (WGS) entry which is preliminary data.</text>
</comment>
<protein>
    <submittedName>
        <fullName evidence="1">Uncharacterized protein</fullName>
    </submittedName>
</protein>
<organism evidence="1 2">
    <name type="scientific">Portunus trituberculatus</name>
    <name type="common">Swimming crab</name>
    <name type="synonym">Neptunus trituberculatus</name>
    <dbReference type="NCBI Taxonomy" id="210409"/>
    <lineage>
        <taxon>Eukaryota</taxon>
        <taxon>Metazoa</taxon>
        <taxon>Ecdysozoa</taxon>
        <taxon>Arthropoda</taxon>
        <taxon>Crustacea</taxon>
        <taxon>Multicrustacea</taxon>
        <taxon>Malacostraca</taxon>
        <taxon>Eumalacostraca</taxon>
        <taxon>Eucarida</taxon>
        <taxon>Decapoda</taxon>
        <taxon>Pleocyemata</taxon>
        <taxon>Brachyura</taxon>
        <taxon>Eubrachyura</taxon>
        <taxon>Portunoidea</taxon>
        <taxon>Portunidae</taxon>
        <taxon>Portuninae</taxon>
        <taxon>Portunus</taxon>
    </lineage>
</organism>